<keyword evidence="4" id="KW-0539">Nucleus</keyword>
<evidence type="ECO:0000313" key="7">
    <source>
        <dbReference type="Proteomes" id="UP000000305"/>
    </source>
</evidence>
<dbReference type="GO" id="GO:0003714">
    <property type="term" value="F:transcription corepressor activity"/>
    <property type="evidence" value="ECO:0000318"/>
    <property type="project" value="GO_Central"/>
</dbReference>
<sequence>MDESKELRGFKLPSECVDNYVVDGVQSKVTEYELEEKGKLQFQESLRSVSELNHPRSISRFHPTLPVLACGVNGKVILFSAADGSIAFSHWQESRVKLGKRQTLTGFSYFAAIEWNVDGTLLAAGDDDGGVVVWSYPEGAILFEARQHTAHSVIGNIQWNPFRHDVLSTWNIYEKNLLLWNSSSERNLFYEFEYEIEIRGVAWISESQIALSFESGLIEIYEIDEGQPTAKIRVVQRLQHDSGVTWGGIQWSDKTQHLATCSRDGSIKVLKLIWIMASDQPIHSFECPSSGCWLGCFAMLIPRSGKSDNDSESPENFTLACGLEDGSIAIWSPLTKSEQSRHRILNFGPENEVVVDSLSFSPDGRLLASLVGDEDGNQLMIWSTTTWMPVFANRIHVYYPFWLSWLTMESQSGVFYKLAVPQYVKRQDEVFVVELMPTGTNVHSHS</sequence>
<dbReference type="FunFam" id="2.130.10.10:FF:002198">
    <property type="entry name" value="Uncharacterized protein"/>
    <property type="match status" value="1"/>
</dbReference>
<proteinExistence type="inferred from homology"/>
<dbReference type="SUPFAM" id="SSF50978">
    <property type="entry name" value="WD40 repeat-like"/>
    <property type="match status" value="1"/>
</dbReference>
<evidence type="ECO:0008006" key="8">
    <source>
        <dbReference type="Google" id="ProtNLM"/>
    </source>
</evidence>
<evidence type="ECO:0000256" key="5">
    <source>
        <dbReference type="ARBA" id="ARBA00025741"/>
    </source>
</evidence>
<dbReference type="PANTHER" id="PTHR22846">
    <property type="entry name" value="WD40 REPEAT PROTEIN"/>
    <property type="match status" value="1"/>
</dbReference>
<dbReference type="GO" id="GO:0000118">
    <property type="term" value="C:histone deacetylase complex"/>
    <property type="evidence" value="ECO:0000318"/>
    <property type="project" value="GO_Central"/>
</dbReference>
<keyword evidence="2" id="KW-0853">WD repeat</keyword>
<evidence type="ECO:0000256" key="4">
    <source>
        <dbReference type="ARBA" id="ARBA00023242"/>
    </source>
</evidence>
<dbReference type="InterPro" id="IPR015943">
    <property type="entry name" value="WD40/YVTN_repeat-like_dom_sf"/>
</dbReference>
<dbReference type="PANTHER" id="PTHR22846:SF2">
    <property type="entry name" value="F-BOX-LIKE_WD REPEAT-CONTAINING PROTEIN EBI"/>
    <property type="match status" value="1"/>
</dbReference>
<dbReference type="KEGG" id="dpx:DAPPUDRAFT_314958"/>
<dbReference type="EMBL" id="GL732535">
    <property type="protein sequence ID" value="EFX84320.1"/>
    <property type="molecule type" value="Genomic_DNA"/>
</dbReference>
<dbReference type="OrthoDB" id="432970at2759"/>
<organism evidence="6 7">
    <name type="scientific">Daphnia pulex</name>
    <name type="common">Water flea</name>
    <dbReference type="NCBI Taxonomy" id="6669"/>
    <lineage>
        <taxon>Eukaryota</taxon>
        <taxon>Metazoa</taxon>
        <taxon>Ecdysozoa</taxon>
        <taxon>Arthropoda</taxon>
        <taxon>Crustacea</taxon>
        <taxon>Branchiopoda</taxon>
        <taxon>Diplostraca</taxon>
        <taxon>Cladocera</taxon>
        <taxon>Anomopoda</taxon>
        <taxon>Daphniidae</taxon>
        <taxon>Daphnia</taxon>
    </lineage>
</organism>
<dbReference type="Gene3D" id="2.130.10.10">
    <property type="entry name" value="YVTN repeat-like/Quinoprotein amine dehydrogenase"/>
    <property type="match status" value="1"/>
</dbReference>
<dbReference type="PhylomeDB" id="E9G881"/>
<evidence type="ECO:0000256" key="1">
    <source>
        <dbReference type="ARBA" id="ARBA00004123"/>
    </source>
</evidence>
<keyword evidence="3" id="KW-0677">Repeat</keyword>
<comment type="subcellular location">
    <subcellularLocation>
        <location evidence="1">Nucleus</location>
    </subcellularLocation>
</comment>
<dbReference type="InterPro" id="IPR045183">
    <property type="entry name" value="Ebi-like"/>
</dbReference>
<dbReference type="InParanoid" id="E9G881"/>
<evidence type="ECO:0000313" key="6">
    <source>
        <dbReference type="EMBL" id="EFX84320.1"/>
    </source>
</evidence>
<dbReference type="eggNOG" id="KOG0273">
    <property type="taxonomic scope" value="Eukaryota"/>
</dbReference>
<evidence type="ECO:0000256" key="2">
    <source>
        <dbReference type="ARBA" id="ARBA00022574"/>
    </source>
</evidence>
<comment type="similarity">
    <text evidence="5">Belongs to the WD repeat EBI family.</text>
</comment>
<dbReference type="SMART" id="SM00320">
    <property type="entry name" value="WD40"/>
    <property type="match status" value="5"/>
</dbReference>
<gene>
    <name evidence="6" type="ORF">DAPPUDRAFT_314958</name>
</gene>
<dbReference type="Proteomes" id="UP000000305">
    <property type="component" value="Unassembled WGS sequence"/>
</dbReference>
<accession>E9G881</accession>
<dbReference type="STRING" id="6669.E9G881"/>
<protein>
    <recommendedName>
        <fullName evidence="8">WD repeat-containing protein 55 homolog</fullName>
    </recommendedName>
</protein>
<reference evidence="6 7" key="1">
    <citation type="journal article" date="2011" name="Science">
        <title>The ecoresponsive genome of Daphnia pulex.</title>
        <authorList>
            <person name="Colbourne J.K."/>
            <person name="Pfrender M.E."/>
            <person name="Gilbert D."/>
            <person name="Thomas W.K."/>
            <person name="Tucker A."/>
            <person name="Oakley T.H."/>
            <person name="Tokishita S."/>
            <person name="Aerts A."/>
            <person name="Arnold G.J."/>
            <person name="Basu M.K."/>
            <person name="Bauer D.J."/>
            <person name="Caceres C.E."/>
            <person name="Carmel L."/>
            <person name="Casola C."/>
            <person name="Choi J.H."/>
            <person name="Detter J.C."/>
            <person name="Dong Q."/>
            <person name="Dusheyko S."/>
            <person name="Eads B.D."/>
            <person name="Frohlich T."/>
            <person name="Geiler-Samerotte K.A."/>
            <person name="Gerlach D."/>
            <person name="Hatcher P."/>
            <person name="Jogdeo S."/>
            <person name="Krijgsveld J."/>
            <person name="Kriventseva E.V."/>
            <person name="Kultz D."/>
            <person name="Laforsch C."/>
            <person name="Lindquist E."/>
            <person name="Lopez J."/>
            <person name="Manak J.R."/>
            <person name="Muller J."/>
            <person name="Pangilinan J."/>
            <person name="Patwardhan R.P."/>
            <person name="Pitluck S."/>
            <person name="Pritham E.J."/>
            <person name="Rechtsteiner A."/>
            <person name="Rho M."/>
            <person name="Rogozin I.B."/>
            <person name="Sakarya O."/>
            <person name="Salamov A."/>
            <person name="Schaack S."/>
            <person name="Shapiro H."/>
            <person name="Shiga Y."/>
            <person name="Skalitzky C."/>
            <person name="Smith Z."/>
            <person name="Souvorov A."/>
            <person name="Sung W."/>
            <person name="Tang Z."/>
            <person name="Tsuchiya D."/>
            <person name="Tu H."/>
            <person name="Vos H."/>
            <person name="Wang M."/>
            <person name="Wolf Y.I."/>
            <person name="Yamagata H."/>
            <person name="Yamada T."/>
            <person name="Ye Y."/>
            <person name="Shaw J.R."/>
            <person name="Andrews J."/>
            <person name="Crease T.J."/>
            <person name="Tang H."/>
            <person name="Lucas S.M."/>
            <person name="Robertson H.M."/>
            <person name="Bork P."/>
            <person name="Koonin E.V."/>
            <person name="Zdobnov E.M."/>
            <person name="Grigoriev I.V."/>
            <person name="Lynch M."/>
            <person name="Boore J.L."/>
        </authorList>
    </citation>
    <scope>NUCLEOTIDE SEQUENCE [LARGE SCALE GENOMIC DNA]</scope>
</reference>
<dbReference type="InterPro" id="IPR001680">
    <property type="entry name" value="WD40_rpt"/>
</dbReference>
<dbReference type="HOGENOM" id="CLU_049792_0_0_1"/>
<keyword evidence="7" id="KW-1185">Reference proteome</keyword>
<evidence type="ECO:0000256" key="3">
    <source>
        <dbReference type="ARBA" id="ARBA00022737"/>
    </source>
</evidence>
<name>E9G881_DAPPU</name>
<dbReference type="Pfam" id="PF00400">
    <property type="entry name" value="WD40"/>
    <property type="match status" value="2"/>
</dbReference>
<dbReference type="GO" id="GO:0006357">
    <property type="term" value="P:regulation of transcription by RNA polymerase II"/>
    <property type="evidence" value="ECO:0000318"/>
    <property type="project" value="GO_Central"/>
</dbReference>
<dbReference type="AlphaFoldDB" id="E9G881"/>
<dbReference type="InterPro" id="IPR036322">
    <property type="entry name" value="WD40_repeat_dom_sf"/>
</dbReference>